<dbReference type="Proteomes" id="UP000010366">
    <property type="component" value="Chromosome"/>
</dbReference>
<reference evidence="1 2" key="1">
    <citation type="submission" date="2012-05" db="EMBL/GenBank/DDBJ databases">
        <title>Finished chromosome of genome of Chamaesiphon sp. PCC 6605.</title>
        <authorList>
            <consortium name="US DOE Joint Genome Institute"/>
            <person name="Gugger M."/>
            <person name="Coursin T."/>
            <person name="Rippka R."/>
            <person name="Tandeau De Marsac N."/>
            <person name="Huntemann M."/>
            <person name="Wei C.-L."/>
            <person name="Han J."/>
            <person name="Detter J.C."/>
            <person name="Han C."/>
            <person name="Tapia R."/>
            <person name="Chen A."/>
            <person name="Kyrpides N."/>
            <person name="Mavromatis K."/>
            <person name="Markowitz V."/>
            <person name="Szeto E."/>
            <person name="Ivanova N."/>
            <person name="Pagani I."/>
            <person name="Pati A."/>
            <person name="Goodwin L."/>
            <person name="Nordberg H.P."/>
            <person name="Cantor M.N."/>
            <person name="Hua S.X."/>
            <person name="Woyke T."/>
            <person name="Kerfeld C.A."/>
        </authorList>
    </citation>
    <scope>NUCLEOTIDE SEQUENCE [LARGE SCALE GENOMIC DNA]</scope>
    <source>
        <strain evidence="2">ATCC 27169 / PCC 6605</strain>
    </source>
</reference>
<protein>
    <submittedName>
        <fullName evidence="1">Uncharacterized protein</fullName>
    </submittedName>
</protein>
<proteinExistence type="predicted"/>
<gene>
    <name evidence="1" type="ORF">Cha6605_4755</name>
</gene>
<dbReference type="AlphaFoldDB" id="K9ULH1"/>
<organism evidence="1 2">
    <name type="scientific">Chamaesiphon minutus (strain ATCC 27169 / PCC 6605)</name>
    <dbReference type="NCBI Taxonomy" id="1173020"/>
    <lineage>
        <taxon>Bacteria</taxon>
        <taxon>Bacillati</taxon>
        <taxon>Cyanobacteriota</taxon>
        <taxon>Cyanophyceae</taxon>
        <taxon>Gomontiellales</taxon>
        <taxon>Chamaesiphonaceae</taxon>
        <taxon>Chamaesiphon</taxon>
    </lineage>
</organism>
<dbReference type="KEGG" id="cmp:Cha6605_4755"/>
<dbReference type="HOGENOM" id="CLU_3115982_0_0_3"/>
<accession>K9ULH1</accession>
<name>K9ULH1_CHAP6</name>
<evidence type="ECO:0000313" key="1">
    <source>
        <dbReference type="EMBL" id="AFY95670.1"/>
    </source>
</evidence>
<keyword evidence="2" id="KW-1185">Reference proteome</keyword>
<dbReference type="EMBL" id="CP003600">
    <property type="protein sequence ID" value="AFY95670.1"/>
    <property type="molecule type" value="Genomic_DNA"/>
</dbReference>
<evidence type="ECO:0000313" key="2">
    <source>
        <dbReference type="Proteomes" id="UP000010366"/>
    </source>
</evidence>
<sequence>MKRLALVGKADGLARQDITPTFLWLKSIILRECGTNRSYFAGHVRYRLGR</sequence>